<organism evidence="1 2">
    <name type="scientific">Pseudomonas putida</name>
    <name type="common">Arthrobacter siderocapsulatus</name>
    <dbReference type="NCBI Taxonomy" id="303"/>
    <lineage>
        <taxon>Bacteria</taxon>
        <taxon>Pseudomonadati</taxon>
        <taxon>Pseudomonadota</taxon>
        <taxon>Gammaproteobacteria</taxon>
        <taxon>Pseudomonadales</taxon>
        <taxon>Pseudomonadaceae</taxon>
        <taxon>Pseudomonas</taxon>
    </lineage>
</organism>
<accession>A0A1X0ZNF8</accession>
<evidence type="ECO:0000313" key="2">
    <source>
        <dbReference type="Proteomes" id="UP000193675"/>
    </source>
</evidence>
<dbReference type="EMBL" id="NBWC01000049">
    <property type="protein sequence ID" value="ORL58836.1"/>
    <property type="molecule type" value="Genomic_DNA"/>
</dbReference>
<proteinExistence type="predicted"/>
<reference evidence="1 2" key="1">
    <citation type="submission" date="2017-04" db="EMBL/GenBank/DDBJ databases">
        <title>Presence of VIM-2 positive Pseudomonas species in chickens and their surrounding environment.</title>
        <authorList>
            <person name="Zhang R."/>
        </authorList>
    </citation>
    <scope>NUCLEOTIDE SEQUENCE [LARGE SCALE GENOMIC DNA]</scope>
    <source>
        <strain evidence="1 2">DZ-C18</strain>
    </source>
</reference>
<gene>
    <name evidence="1" type="ORF">B7H17_25265</name>
</gene>
<protein>
    <submittedName>
        <fullName evidence="1">Uncharacterized protein</fullName>
    </submittedName>
</protein>
<dbReference type="Proteomes" id="UP000193675">
    <property type="component" value="Unassembled WGS sequence"/>
</dbReference>
<evidence type="ECO:0000313" key="1">
    <source>
        <dbReference type="EMBL" id="ORL58836.1"/>
    </source>
</evidence>
<name>A0A1X0ZNF8_PSEPU</name>
<dbReference type="RefSeq" id="WP_084850954.1">
    <property type="nucleotide sequence ID" value="NZ_CP143525.1"/>
</dbReference>
<sequence>MAQPVEETRIENEHESHPARIQIVVESIHNEHHPKRIIKLNGLTSKQVDACFEGVALMIQAFEVQLKTMPADKIEGLVQLLVPEKPARPTLLREAKMLARAKTRILNSGDWLTAQDVAEVAQLSTVNASSQPSKWKRAGKIFALRHEGTDYFPVYGLDPQTGYRPRSSLAPVISVLADSKDGWGMAFWFGSSNSYLSGRLPKEVLAEDPAAVLKAAKDEVYGPQHG</sequence>
<comment type="caution">
    <text evidence="1">The sequence shown here is derived from an EMBL/GenBank/DDBJ whole genome shotgun (WGS) entry which is preliminary data.</text>
</comment>
<dbReference type="AlphaFoldDB" id="A0A1X0ZNF8"/>